<evidence type="ECO:0000256" key="1">
    <source>
        <dbReference type="ARBA" id="ARBA00023015"/>
    </source>
</evidence>
<dbReference type="InterPro" id="IPR020886">
    <property type="entry name" value="MTH_967-like"/>
</dbReference>
<sequence>MLREKLYEEVVLSLAQRGFETKSFVDMNSCFDIIARKQGLVLILKVLTNIDALRPEHAQELHKLAHAFNASPLIVGERSKVQELLPSVLYERYDLPVLSLHGFISLLDQQLPMEKSFKGKSVAVLDAQKLREEREASEMTLKELSEKAHISIESLHRYEKGAPASMEVAEKLEKILHTKIIQGINVFELPEIPAKLEDKAEIPYNSALEQLHELGLKLSVFAHAPLTAAGKEQPLLISQSDSDSVLKRKAFLLSKTRSIVHQPGMIITKQSKHVRVENIPVVQEEELSTFSSVEDIMHALREKKYAHKKNQQK</sequence>
<dbReference type="Pfam" id="PF26553">
    <property type="entry name" value="PDDEXK_19"/>
    <property type="match status" value="1"/>
</dbReference>
<accession>A0A7T9DJ40</accession>
<evidence type="ECO:0000313" key="6">
    <source>
        <dbReference type="EMBL" id="QQR92247.1"/>
    </source>
</evidence>
<keyword evidence="1 4" id="KW-0805">Transcription regulation</keyword>
<evidence type="ECO:0000256" key="3">
    <source>
        <dbReference type="ARBA" id="ARBA00023163"/>
    </source>
</evidence>
<dbReference type="Pfam" id="PF01381">
    <property type="entry name" value="HTH_3"/>
    <property type="match status" value="1"/>
</dbReference>
<dbReference type="Gene3D" id="1.10.260.40">
    <property type="entry name" value="lambda repressor-like DNA-binding domains"/>
    <property type="match status" value="1"/>
</dbReference>
<dbReference type="GO" id="GO:0003677">
    <property type="term" value="F:DNA binding"/>
    <property type="evidence" value="ECO:0007669"/>
    <property type="project" value="UniProtKB-KW"/>
</dbReference>
<keyword evidence="3 4" id="KW-0804">Transcription</keyword>
<dbReference type="InterPro" id="IPR001387">
    <property type="entry name" value="Cro/C1-type_HTH"/>
</dbReference>
<protein>
    <recommendedName>
        <fullName evidence="4">Putative HTH-type transcriptional regulatory protein IPJ89_03755</fullName>
    </recommendedName>
</protein>
<proteinExistence type="inferred from homology"/>
<dbReference type="EMBL" id="CP064981">
    <property type="protein sequence ID" value="QQR92247.1"/>
    <property type="molecule type" value="Genomic_DNA"/>
</dbReference>
<evidence type="ECO:0000256" key="4">
    <source>
        <dbReference type="HAMAP-Rule" id="MF_00584"/>
    </source>
</evidence>
<dbReference type="PROSITE" id="PS50943">
    <property type="entry name" value="HTH_CROC1"/>
    <property type="match status" value="1"/>
</dbReference>
<evidence type="ECO:0000256" key="2">
    <source>
        <dbReference type="ARBA" id="ARBA00023125"/>
    </source>
</evidence>
<dbReference type="GO" id="GO:0003700">
    <property type="term" value="F:DNA-binding transcription factor activity"/>
    <property type="evidence" value="ECO:0007669"/>
    <property type="project" value="UniProtKB-UniRule"/>
</dbReference>
<feature type="domain" description="HTH cro/C1-type" evidence="5">
    <location>
        <begin position="130"/>
        <end position="184"/>
    </location>
</feature>
<reference evidence="6" key="1">
    <citation type="submission" date="2020-11" db="EMBL/GenBank/DDBJ databases">
        <title>Connecting structure to function with the recovery of over 1000 high-quality activated sludge metagenome-assembled genomes encoding full-length rRNA genes using long-read sequencing.</title>
        <authorList>
            <person name="Singleton C.M."/>
            <person name="Petriglieri F."/>
            <person name="Kristensen J.M."/>
            <person name="Kirkegaard R.H."/>
            <person name="Michaelsen T.Y."/>
            <person name="Andersen M.H."/>
            <person name="Karst S.M."/>
            <person name="Dueholm M.S."/>
            <person name="Nielsen P.H."/>
            <person name="Albertsen M."/>
        </authorList>
    </citation>
    <scope>NUCLEOTIDE SEQUENCE</scope>
    <source>
        <strain evidence="6">Fred_18-Q3-R57-64_BAT3C.431</strain>
    </source>
</reference>
<name>A0A7T9DJ40_9ARCH</name>
<evidence type="ECO:0000259" key="5">
    <source>
        <dbReference type="PROSITE" id="PS50943"/>
    </source>
</evidence>
<dbReference type="HAMAP" id="MF_00584">
    <property type="entry name" value="HTH_type_cro_C1"/>
    <property type="match status" value="1"/>
</dbReference>
<dbReference type="InterPro" id="IPR059051">
    <property type="entry name" value="MTH_967_PDDEXK"/>
</dbReference>
<dbReference type="InterPro" id="IPR010982">
    <property type="entry name" value="Lambda_DNA-bd_dom_sf"/>
</dbReference>
<organism evidence="6">
    <name type="scientific">Candidatus Iainarchaeum sp</name>
    <dbReference type="NCBI Taxonomy" id="3101447"/>
    <lineage>
        <taxon>Archaea</taxon>
        <taxon>Candidatus Iainarchaeota</taxon>
        <taxon>Candidatus Iainarchaeia</taxon>
        <taxon>Candidatus Iainarchaeales</taxon>
        <taxon>Candidatus Iainarchaeaceae</taxon>
        <taxon>Candidatus Iainarchaeum</taxon>
    </lineage>
</organism>
<dbReference type="Proteomes" id="UP000596004">
    <property type="component" value="Chromosome"/>
</dbReference>
<gene>
    <name evidence="6" type="ORF">IPJ89_03755</name>
</gene>
<dbReference type="SUPFAM" id="SSF47413">
    <property type="entry name" value="lambda repressor-like DNA-binding domains"/>
    <property type="match status" value="1"/>
</dbReference>
<dbReference type="AlphaFoldDB" id="A0A7T9DJ40"/>
<dbReference type="CDD" id="cd00093">
    <property type="entry name" value="HTH_XRE"/>
    <property type="match status" value="1"/>
</dbReference>
<keyword evidence="2 4" id="KW-0238">DNA-binding</keyword>
<dbReference type="SMART" id="SM00530">
    <property type="entry name" value="HTH_XRE"/>
    <property type="match status" value="1"/>
</dbReference>